<dbReference type="PROSITE" id="PS51257">
    <property type="entry name" value="PROKAR_LIPOPROTEIN"/>
    <property type="match status" value="1"/>
</dbReference>
<name>A0A7Y9RRQ7_9ACTN</name>
<dbReference type="SUPFAM" id="SSF54427">
    <property type="entry name" value="NTF2-like"/>
    <property type="match status" value="1"/>
</dbReference>
<comment type="caution">
    <text evidence="2">The sequence shown here is derived from an EMBL/GenBank/DDBJ whole genome shotgun (WGS) entry which is preliminary data.</text>
</comment>
<dbReference type="Proteomes" id="UP000544110">
    <property type="component" value="Unassembled WGS sequence"/>
</dbReference>
<proteinExistence type="predicted"/>
<gene>
    <name evidence="2" type="ORF">BJ989_001424</name>
</gene>
<sequence length="182" mass="18662">MPVRPHPRARRPVGALAAALLASALTGCGGDDPVVLDEEPVAAQPTEAPAVSDEQQLRDLVEAYDAALDEVQERGGDAAAFEGVLTADLAAEYSRNYTDNIYGNGMQMLGSWSFEVGDVEVDGDSATIEVCTDGTDVYVVPAGEGIGDGARNQGIAPQVLTAEQVDDGWLLAGAAAGGEACA</sequence>
<dbReference type="RefSeq" id="WP_179517617.1">
    <property type="nucleotide sequence ID" value="NZ_JACCAC010000001.1"/>
</dbReference>
<organism evidence="2 3">
    <name type="scientific">Nocardioides perillae</name>
    <dbReference type="NCBI Taxonomy" id="1119534"/>
    <lineage>
        <taxon>Bacteria</taxon>
        <taxon>Bacillati</taxon>
        <taxon>Actinomycetota</taxon>
        <taxon>Actinomycetes</taxon>
        <taxon>Propionibacteriales</taxon>
        <taxon>Nocardioidaceae</taxon>
        <taxon>Nocardioides</taxon>
    </lineage>
</organism>
<dbReference type="AlphaFoldDB" id="A0A7Y9RRQ7"/>
<dbReference type="EMBL" id="JACCAC010000001">
    <property type="protein sequence ID" value="NYG55120.1"/>
    <property type="molecule type" value="Genomic_DNA"/>
</dbReference>
<feature type="signal peptide" evidence="1">
    <location>
        <begin position="1"/>
        <end position="24"/>
    </location>
</feature>
<accession>A0A7Y9RRQ7</accession>
<keyword evidence="3" id="KW-1185">Reference proteome</keyword>
<evidence type="ECO:0000313" key="3">
    <source>
        <dbReference type="Proteomes" id="UP000544110"/>
    </source>
</evidence>
<keyword evidence="1" id="KW-0732">Signal</keyword>
<feature type="chain" id="PRO_5039609879" evidence="1">
    <location>
        <begin position="25"/>
        <end position="182"/>
    </location>
</feature>
<reference evidence="2 3" key="1">
    <citation type="submission" date="2020-07" db="EMBL/GenBank/DDBJ databases">
        <title>Sequencing the genomes of 1000 actinobacteria strains.</title>
        <authorList>
            <person name="Klenk H.-P."/>
        </authorList>
    </citation>
    <scope>NUCLEOTIDE SEQUENCE [LARGE SCALE GENOMIC DNA]</scope>
    <source>
        <strain evidence="2 3">DSM 24552</strain>
    </source>
</reference>
<dbReference type="InterPro" id="IPR032710">
    <property type="entry name" value="NTF2-like_dom_sf"/>
</dbReference>
<keyword evidence="2" id="KW-0449">Lipoprotein</keyword>
<evidence type="ECO:0000313" key="2">
    <source>
        <dbReference type="EMBL" id="NYG55120.1"/>
    </source>
</evidence>
<evidence type="ECO:0000256" key="1">
    <source>
        <dbReference type="SAM" id="SignalP"/>
    </source>
</evidence>
<protein>
    <submittedName>
        <fullName evidence="2">Putative small lipoprotein YifL</fullName>
    </submittedName>
</protein>